<gene>
    <name evidence="3" type="ORF">EYF80_024747</name>
</gene>
<dbReference type="EMBL" id="SRLO01000242">
    <property type="protein sequence ID" value="TNN65008.1"/>
    <property type="molecule type" value="Genomic_DNA"/>
</dbReference>
<dbReference type="GO" id="GO:0016567">
    <property type="term" value="P:protein ubiquitination"/>
    <property type="evidence" value="ECO:0007669"/>
    <property type="project" value="UniProtKB-UniPathway"/>
</dbReference>
<protein>
    <recommendedName>
        <fullName evidence="2">ZNRF-3 ectodomain domain-containing protein</fullName>
    </recommendedName>
</protein>
<organism evidence="3 4">
    <name type="scientific">Liparis tanakae</name>
    <name type="common">Tanaka's snailfish</name>
    <dbReference type="NCBI Taxonomy" id="230148"/>
    <lineage>
        <taxon>Eukaryota</taxon>
        <taxon>Metazoa</taxon>
        <taxon>Chordata</taxon>
        <taxon>Craniata</taxon>
        <taxon>Vertebrata</taxon>
        <taxon>Euteleostomi</taxon>
        <taxon>Actinopterygii</taxon>
        <taxon>Neopterygii</taxon>
        <taxon>Teleostei</taxon>
        <taxon>Neoteleostei</taxon>
        <taxon>Acanthomorphata</taxon>
        <taxon>Eupercaria</taxon>
        <taxon>Perciformes</taxon>
        <taxon>Cottioidei</taxon>
        <taxon>Cottales</taxon>
        <taxon>Liparidae</taxon>
        <taxon>Liparis</taxon>
    </lineage>
</organism>
<keyword evidence="4" id="KW-1185">Reference proteome</keyword>
<dbReference type="Gene3D" id="3.50.30.30">
    <property type="match status" value="1"/>
</dbReference>
<accession>A0A4Z2HGK6</accession>
<evidence type="ECO:0000259" key="2">
    <source>
        <dbReference type="Pfam" id="PF18212"/>
    </source>
</evidence>
<feature type="compositionally biased region" description="Polar residues" evidence="1">
    <location>
        <begin position="1"/>
        <end position="10"/>
    </location>
</feature>
<dbReference type="Pfam" id="PF18212">
    <property type="entry name" value="ZNRF_3_ecto"/>
    <property type="match status" value="1"/>
</dbReference>
<comment type="caution">
    <text evidence="3">The sequence shown here is derived from an EMBL/GenBank/DDBJ whole genome shotgun (WGS) entry which is preliminary data.</text>
</comment>
<reference evidence="3 4" key="1">
    <citation type="submission" date="2019-03" db="EMBL/GenBank/DDBJ databases">
        <title>First draft genome of Liparis tanakae, snailfish: a comprehensive survey of snailfish specific genes.</title>
        <authorList>
            <person name="Kim W."/>
            <person name="Song I."/>
            <person name="Jeong J.-H."/>
            <person name="Kim D."/>
            <person name="Kim S."/>
            <person name="Ryu S."/>
            <person name="Song J.Y."/>
            <person name="Lee S.K."/>
        </authorList>
    </citation>
    <scope>NUCLEOTIDE SEQUENCE [LARGE SCALE GENOMIC DNA]</scope>
    <source>
        <tissue evidence="3">Muscle</tissue>
    </source>
</reference>
<dbReference type="Proteomes" id="UP000314294">
    <property type="component" value="Unassembled WGS sequence"/>
</dbReference>
<feature type="region of interest" description="Disordered" evidence="1">
    <location>
        <begin position="1"/>
        <end position="30"/>
    </location>
</feature>
<proteinExistence type="predicted"/>
<dbReference type="AlphaFoldDB" id="A0A4Z2HGK6"/>
<evidence type="ECO:0000313" key="4">
    <source>
        <dbReference type="Proteomes" id="UP000314294"/>
    </source>
</evidence>
<name>A0A4Z2HGK6_9TELE</name>
<dbReference type="OrthoDB" id="8062037at2759"/>
<dbReference type="InterPro" id="IPR040700">
    <property type="entry name" value="ZNRF-3_ecto"/>
</dbReference>
<sequence length="99" mass="11017">MRGSPVTSAHSHMKRPTGAAPTGRAGWGRSLRRGYHPLSLCNTSEDERQESPFITIVKLEHRVPRCLPLLDKSEGSDRRGLGSAQRCYVASGSEPWLWM</sequence>
<evidence type="ECO:0000313" key="3">
    <source>
        <dbReference type="EMBL" id="TNN65008.1"/>
    </source>
</evidence>
<feature type="domain" description="ZNRF-3 ectodomain" evidence="2">
    <location>
        <begin position="35"/>
        <end position="80"/>
    </location>
</feature>
<evidence type="ECO:0000256" key="1">
    <source>
        <dbReference type="SAM" id="MobiDB-lite"/>
    </source>
</evidence>
<dbReference type="UniPathway" id="UPA00143"/>